<dbReference type="Proteomes" id="UP000694888">
    <property type="component" value="Unplaced"/>
</dbReference>
<dbReference type="GeneID" id="101856518"/>
<evidence type="ECO:0000313" key="3">
    <source>
        <dbReference type="Proteomes" id="UP000694888"/>
    </source>
</evidence>
<protein>
    <submittedName>
        <fullName evidence="4">Uncharacterized protein LOC101856518</fullName>
    </submittedName>
</protein>
<accession>A0ABM0JTM0</accession>
<feature type="region of interest" description="Disordered" evidence="1">
    <location>
        <begin position="58"/>
        <end position="80"/>
    </location>
</feature>
<feature type="transmembrane region" description="Helical" evidence="2">
    <location>
        <begin position="97"/>
        <end position="117"/>
    </location>
</feature>
<feature type="transmembrane region" description="Helical" evidence="2">
    <location>
        <begin position="12"/>
        <end position="32"/>
    </location>
</feature>
<evidence type="ECO:0000313" key="4">
    <source>
        <dbReference type="RefSeq" id="XP_005101204.1"/>
    </source>
</evidence>
<keyword evidence="2" id="KW-0812">Transmembrane</keyword>
<proteinExistence type="predicted"/>
<keyword evidence="2" id="KW-1133">Transmembrane helix</keyword>
<feature type="transmembrane region" description="Helical" evidence="2">
    <location>
        <begin position="137"/>
        <end position="158"/>
    </location>
</feature>
<dbReference type="RefSeq" id="XP_005101204.1">
    <property type="nucleotide sequence ID" value="XM_005101147.2"/>
</dbReference>
<sequence length="390" mass="42713">MQLDNRVKLIRLLGFVCYIVPIILYVMGMFTADWLRFGENGRAGLFAECNVTLNDTALHDTDNTTQPTPTTAGDSSSEGDEGDEICIGIGIDDAQGYIHITRLFVIVGGLGYVYGLFTLKKEMNNAERFTKKSCRHVSLNLVPVFGAILNRIGLWYYSENYSSDTRYPDSRLSKCYDYVMATVYMVPISIALFYAAAYIKRGSGPCESMNRCNCNRFSSAFHACFERQPRDPRQEIVISATTTTTPSRVHDRGEETQSLTDSDRASTNGSISLRVLDLPNNDDIFTISITDPAPAYENLSPRRDEGSGSGPSQTLPPPSYDEVMAGGYSLHPDNKSATAAAVSQSMSSAQRSHSPGAHAGSSCRGHVELVSSDDHLLPTCPPPSYEDSEV</sequence>
<feature type="compositionally biased region" description="Low complexity" evidence="1">
    <location>
        <begin position="63"/>
        <end position="76"/>
    </location>
</feature>
<feature type="transmembrane region" description="Helical" evidence="2">
    <location>
        <begin position="178"/>
        <end position="199"/>
    </location>
</feature>
<organism evidence="3 4">
    <name type="scientific">Aplysia californica</name>
    <name type="common">California sea hare</name>
    <dbReference type="NCBI Taxonomy" id="6500"/>
    <lineage>
        <taxon>Eukaryota</taxon>
        <taxon>Metazoa</taxon>
        <taxon>Spiralia</taxon>
        <taxon>Lophotrochozoa</taxon>
        <taxon>Mollusca</taxon>
        <taxon>Gastropoda</taxon>
        <taxon>Heterobranchia</taxon>
        <taxon>Euthyneura</taxon>
        <taxon>Tectipleura</taxon>
        <taxon>Aplysiida</taxon>
        <taxon>Aplysioidea</taxon>
        <taxon>Aplysiidae</taxon>
        <taxon>Aplysia</taxon>
    </lineage>
</organism>
<keyword evidence="3" id="KW-1185">Reference proteome</keyword>
<evidence type="ECO:0000256" key="1">
    <source>
        <dbReference type="SAM" id="MobiDB-lite"/>
    </source>
</evidence>
<reference evidence="4" key="1">
    <citation type="submission" date="2025-08" db="UniProtKB">
        <authorList>
            <consortium name="RefSeq"/>
        </authorList>
    </citation>
    <scope>IDENTIFICATION</scope>
</reference>
<name>A0ABM0JTM0_APLCA</name>
<feature type="region of interest" description="Disordered" evidence="1">
    <location>
        <begin position="235"/>
        <end position="266"/>
    </location>
</feature>
<feature type="region of interest" description="Disordered" evidence="1">
    <location>
        <begin position="294"/>
        <end position="390"/>
    </location>
</feature>
<feature type="compositionally biased region" description="Low complexity" evidence="1">
    <location>
        <begin position="336"/>
        <end position="354"/>
    </location>
</feature>
<keyword evidence="2" id="KW-0472">Membrane</keyword>
<evidence type="ECO:0000256" key="2">
    <source>
        <dbReference type="SAM" id="Phobius"/>
    </source>
</evidence>
<feature type="compositionally biased region" description="Polar residues" evidence="1">
    <location>
        <begin position="256"/>
        <end position="266"/>
    </location>
</feature>
<gene>
    <name evidence="4" type="primary">LOC101856518</name>
</gene>